<evidence type="ECO:0000313" key="2">
    <source>
        <dbReference type="EMBL" id="KCZ80928.1"/>
    </source>
</evidence>
<evidence type="ECO:0000313" key="3">
    <source>
        <dbReference type="Proteomes" id="UP000030655"/>
    </source>
</evidence>
<evidence type="ECO:0000256" key="1">
    <source>
        <dbReference type="SAM" id="Phobius"/>
    </source>
</evidence>
<keyword evidence="1" id="KW-1133">Transmembrane helix</keyword>
<dbReference type="HOGENOM" id="CLU_173443_0_0_1"/>
<proteinExistence type="predicted"/>
<feature type="transmembrane region" description="Helical" evidence="1">
    <location>
        <begin position="54"/>
        <end position="75"/>
    </location>
</feature>
<name>A0A059F0V4_9MICR</name>
<dbReference type="AlphaFoldDB" id="A0A059F0V4"/>
<keyword evidence="3" id="KW-1185">Reference proteome</keyword>
<dbReference type="VEuPathDB" id="MicrosporidiaDB:H312_01646"/>
<dbReference type="EMBL" id="KK365157">
    <property type="protein sequence ID" value="KCZ80928.1"/>
    <property type="molecule type" value="Genomic_DNA"/>
</dbReference>
<reference evidence="2 3" key="2">
    <citation type="submission" date="2014-03" db="EMBL/GenBank/DDBJ databases">
        <title>The Genome Sequence of Anncaliia algerae insect isolate PRA339.</title>
        <authorList>
            <consortium name="The Broad Institute Genome Sequencing Platform"/>
            <consortium name="The Broad Institute Genome Sequencing Center for Infectious Disease"/>
            <person name="Cuomo C."/>
            <person name="Becnel J."/>
            <person name="Sanscrainte N."/>
            <person name="Walker B."/>
            <person name="Young S.K."/>
            <person name="Zeng Q."/>
            <person name="Gargeya S."/>
            <person name="Fitzgerald M."/>
            <person name="Haas B."/>
            <person name="Abouelleil A."/>
            <person name="Alvarado L."/>
            <person name="Arachchi H.M."/>
            <person name="Berlin A.M."/>
            <person name="Chapman S.B."/>
            <person name="Dewar J."/>
            <person name="Goldberg J."/>
            <person name="Griggs A."/>
            <person name="Gujja S."/>
            <person name="Hansen M."/>
            <person name="Howarth C."/>
            <person name="Imamovic A."/>
            <person name="Larimer J."/>
            <person name="McCowan C."/>
            <person name="Murphy C."/>
            <person name="Neiman D."/>
            <person name="Pearson M."/>
            <person name="Priest M."/>
            <person name="Roberts A."/>
            <person name="Saif S."/>
            <person name="Shea T."/>
            <person name="Sisk P."/>
            <person name="Sykes S."/>
            <person name="Wortman J."/>
            <person name="Nusbaum C."/>
            <person name="Birren B."/>
        </authorList>
    </citation>
    <scope>NUCLEOTIDE SEQUENCE [LARGE SCALE GENOMIC DNA]</scope>
    <source>
        <strain evidence="2 3">PRA339</strain>
    </source>
</reference>
<organism evidence="2 3">
    <name type="scientific">Anncaliia algerae PRA339</name>
    <dbReference type="NCBI Taxonomy" id="1288291"/>
    <lineage>
        <taxon>Eukaryota</taxon>
        <taxon>Fungi</taxon>
        <taxon>Fungi incertae sedis</taxon>
        <taxon>Microsporidia</taxon>
        <taxon>Tubulinosematoidea</taxon>
        <taxon>Tubulinosematidae</taxon>
        <taxon>Anncaliia</taxon>
    </lineage>
</organism>
<accession>A0A059F0V4</accession>
<keyword evidence="1" id="KW-0472">Membrane</keyword>
<keyword evidence="1" id="KW-0812">Transmembrane</keyword>
<protein>
    <submittedName>
        <fullName evidence="2">Uncharacterized protein</fullName>
    </submittedName>
</protein>
<sequence length="110" mass="12645">MNAIRLCRRNGLFSSSLSCHKCKQGTMELKTYNQSINGLCYRCKSPKCKSRKALSFGFVMGGFSFQYCILIRAVLCYILNFNNLQSANIIEMEKKTFIKIKKIINNKIIN</sequence>
<gene>
    <name evidence="2" type="ORF">H312_01646</name>
</gene>
<reference evidence="3" key="1">
    <citation type="submission" date="2013-02" db="EMBL/GenBank/DDBJ databases">
        <authorList>
            <consortium name="The Broad Institute Genome Sequencing Platform"/>
            <person name="Cuomo C."/>
            <person name="Becnel J."/>
            <person name="Sanscrainte N."/>
            <person name="Walker B."/>
            <person name="Young S.K."/>
            <person name="Zeng Q."/>
            <person name="Gargeya S."/>
            <person name="Fitzgerald M."/>
            <person name="Haas B."/>
            <person name="Abouelleil A."/>
            <person name="Alvarado L."/>
            <person name="Arachchi H.M."/>
            <person name="Berlin A.M."/>
            <person name="Chapman S.B."/>
            <person name="Dewar J."/>
            <person name="Goldberg J."/>
            <person name="Griggs A."/>
            <person name="Gujja S."/>
            <person name="Hansen M."/>
            <person name="Howarth C."/>
            <person name="Imamovic A."/>
            <person name="Larimer J."/>
            <person name="McCowan C."/>
            <person name="Murphy C."/>
            <person name="Neiman D."/>
            <person name="Pearson M."/>
            <person name="Priest M."/>
            <person name="Roberts A."/>
            <person name="Saif S."/>
            <person name="Shea T."/>
            <person name="Sisk P."/>
            <person name="Sykes S."/>
            <person name="Wortman J."/>
            <person name="Nusbaum C."/>
            <person name="Birren B."/>
        </authorList>
    </citation>
    <scope>NUCLEOTIDE SEQUENCE [LARGE SCALE GENOMIC DNA]</scope>
    <source>
        <strain evidence="3">PRA339</strain>
    </source>
</reference>
<dbReference type="Proteomes" id="UP000030655">
    <property type="component" value="Unassembled WGS sequence"/>
</dbReference>